<sequence>MYGNTSGKLGRGGGGGGGGRGAKRIHSSFPPHPPPHRTAAPAGRLSIGSRNRHAAAPSTSAAAAPSAREESFGLVSGGDPLAFAMIIRLAPNLVDEIRRVEAEGGLLGSNSIPMRIIHLEIVKYRKFLFFSSLSAYDKSAVIDVGGKDFSFTWSHEPGDLCDIYEERQSGEDGNGLLVEAGGAWRKLNVQRILDESTKNHVKMRSEEAERKSKSRKAIVLDHGNPSVKNQMKMFATPAVETTSATAPKSSFKMGFPITTSKGRVSISPVASPPEQLGPSASPIGTGNSTRAQAEEVIVPRVTKKDGVIEATATFGKKRGSETSSMDLQSMLITLLSENPKGMSLKALEKAIGDSIPNCTKKIEPIIKKIANFQAPGRYILRSGVELETVKRPTSESGSSPDYARDQISILGKTAMDEDEQHSPLNLKLEEANQLEKNGIQRDSPDLLCDKKASDHSDGHAGSSSDSGSDSDSDSDSGSDSGSGSGSQSRSPVGSGSGSSSDSESDGSSSNKEEGSDIDVDIVSDDEKEGAKHKLLDLSPKPSFPTSHAPWRNDGQLEQNGFDEDQPDDHASVGDKTAKDIHDDNVDASMIDITNFAPSNANVRISPDPLPSSFLDYNHMGERNLLPSAGNSVDESYDKKGLPQISESAKRMKPGRPTQPPSFVKSKEAVFQESPPYSSNDWPGQDLQSDHNLRTIDRVSKGPLDPSLQGGHGFDMLGKPVMDGHQSGQMIGDLVGRGSASDMVEKTRKYSENSWNAKLPERNSTSMDENGSTLRGALGRERFSTNKDKATKEMQDDDGSVYEKSLTNNVRQHDVGDKLSTPLKSQYRKSEQVGRLKDTADQMANPIMGTNVQEDDRIDVHRSPMANDKVLRREPSDLELGELREPIQSERASGSKKKFEKRNSFKLSENKSIPSESLNPELSKGRHAGKGVQDSRKKISPDSLGRIPINQEDSFKRITEDGGEESSLPQRVTLSQSQQLTKLGHGDSLAGAPLNKSAELGGRLRNNEAQRHQVGHEGYPNTHKKAPVTADINCIIDGKSQKSNTAIDMNGRKKDLNGGPKRRESFSDDESSYSKFEKDEPELKGPIKDMKQYKEYVQEYLEKYNSYCSINRSLETYRNDFSKLGHDLKVAKDGDPGRYLNILDQLKESYHKCGERHKRLKKIFIVLHEELKHLKQRIKEFAVTYEKD</sequence>
<protein>
    <recommendedName>
        <fullName evidence="2">OCEL domain-containing protein</fullName>
    </recommendedName>
</protein>
<feature type="region of interest" description="Disordered" evidence="1">
    <location>
        <begin position="758"/>
        <end position="834"/>
    </location>
</feature>
<dbReference type="PANTHER" id="PTHR38372">
    <property type="entry name" value="DENTIN SIALOPHOSPHOPROTEIN-LIKE PROTEIN"/>
    <property type="match status" value="1"/>
</dbReference>
<dbReference type="EMBL" id="JBBNAF010000005">
    <property type="protein sequence ID" value="KAK9144036.1"/>
    <property type="molecule type" value="Genomic_DNA"/>
</dbReference>
<feature type="compositionally biased region" description="Basic and acidic residues" evidence="1">
    <location>
        <begin position="1049"/>
        <end position="1065"/>
    </location>
</feature>
<gene>
    <name evidence="3" type="ORF">Syun_013436</name>
</gene>
<dbReference type="Gene3D" id="6.10.140.340">
    <property type="match status" value="1"/>
</dbReference>
<dbReference type="PROSITE" id="PS51980">
    <property type="entry name" value="OCEL"/>
    <property type="match status" value="1"/>
</dbReference>
<feature type="domain" description="OCEL" evidence="2">
    <location>
        <begin position="1077"/>
        <end position="1185"/>
    </location>
</feature>
<evidence type="ECO:0000259" key="2">
    <source>
        <dbReference type="PROSITE" id="PS51980"/>
    </source>
</evidence>
<name>A0AAP0K1G6_9MAGN</name>
<feature type="region of interest" description="Disordered" evidence="1">
    <location>
        <begin position="644"/>
        <end position="684"/>
    </location>
</feature>
<dbReference type="InterPro" id="IPR010844">
    <property type="entry name" value="Occludin_ELL"/>
</dbReference>
<dbReference type="Proteomes" id="UP001420932">
    <property type="component" value="Unassembled WGS sequence"/>
</dbReference>
<dbReference type="PANTHER" id="PTHR38372:SF2">
    <property type="entry name" value="DENTIN SIALOPHOSPHOPROTEIN-LIKE PROTEIN"/>
    <property type="match status" value="1"/>
</dbReference>
<dbReference type="AlphaFoldDB" id="A0AAP0K1G6"/>
<feature type="region of interest" description="Disordered" evidence="1">
    <location>
        <begin position="851"/>
        <end position="953"/>
    </location>
</feature>
<feature type="region of interest" description="Disordered" evidence="1">
    <location>
        <begin position="1042"/>
        <end position="1079"/>
    </location>
</feature>
<feature type="compositionally biased region" description="Basic and acidic residues" evidence="1">
    <location>
        <begin position="868"/>
        <end position="887"/>
    </location>
</feature>
<organism evidence="3 4">
    <name type="scientific">Stephania yunnanensis</name>
    <dbReference type="NCBI Taxonomy" id="152371"/>
    <lineage>
        <taxon>Eukaryota</taxon>
        <taxon>Viridiplantae</taxon>
        <taxon>Streptophyta</taxon>
        <taxon>Embryophyta</taxon>
        <taxon>Tracheophyta</taxon>
        <taxon>Spermatophyta</taxon>
        <taxon>Magnoliopsida</taxon>
        <taxon>Ranunculales</taxon>
        <taxon>Menispermaceae</taxon>
        <taxon>Menispermoideae</taxon>
        <taxon>Cissampelideae</taxon>
        <taxon>Stephania</taxon>
    </lineage>
</organism>
<evidence type="ECO:0000313" key="3">
    <source>
        <dbReference type="EMBL" id="KAK9144036.1"/>
    </source>
</evidence>
<feature type="compositionally biased region" description="Polar residues" evidence="1">
    <location>
        <begin position="904"/>
        <end position="919"/>
    </location>
</feature>
<feature type="compositionally biased region" description="Basic and acidic residues" evidence="1">
    <location>
        <begin position="567"/>
        <end position="582"/>
    </location>
</feature>
<dbReference type="Pfam" id="PF07303">
    <property type="entry name" value="Occludin_ELL"/>
    <property type="match status" value="1"/>
</dbReference>
<proteinExistence type="predicted"/>
<evidence type="ECO:0000313" key="4">
    <source>
        <dbReference type="Proteomes" id="UP001420932"/>
    </source>
</evidence>
<accession>A0AAP0K1G6</accession>
<feature type="region of interest" description="Disordered" evidence="1">
    <location>
        <begin position="266"/>
        <end position="290"/>
    </location>
</feature>
<keyword evidence="4" id="KW-1185">Reference proteome</keyword>
<reference evidence="3 4" key="1">
    <citation type="submission" date="2024-01" db="EMBL/GenBank/DDBJ databases">
        <title>Genome assemblies of Stephania.</title>
        <authorList>
            <person name="Yang L."/>
        </authorList>
    </citation>
    <scope>NUCLEOTIDE SEQUENCE [LARGE SCALE GENOMIC DNA]</scope>
    <source>
        <strain evidence="3">YNDBR</strain>
        <tissue evidence="3">Leaf</tissue>
    </source>
</reference>
<feature type="region of interest" description="Disordered" evidence="1">
    <location>
        <begin position="438"/>
        <end position="582"/>
    </location>
</feature>
<feature type="compositionally biased region" description="Acidic residues" evidence="1">
    <location>
        <begin position="515"/>
        <end position="527"/>
    </location>
</feature>
<feature type="compositionally biased region" description="Basic and acidic residues" evidence="1">
    <location>
        <begin position="438"/>
        <end position="458"/>
    </location>
</feature>
<evidence type="ECO:0000256" key="1">
    <source>
        <dbReference type="SAM" id="MobiDB-lite"/>
    </source>
</evidence>
<feature type="compositionally biased region" description="Low complexity" evidence="1">
    <location>
        <begin position="477"/>
        <end position="509"/>
    </location>
</feature>
<dbReference type="SUPFAM" id="SSF144292">
    <property type="entry name" value="occludin/ELL-like"/>
    <property type="match status" value="1"/>
</dbReference>
<feature type="compositionally biased region" description="Basic and acidic residues" evidence="1">
    <location>
        <begin position="777"/>
        <end position="793"/>
    </location>
</feature>
<feature type="compositionally biased region" description="Gly residues" evidence="1">
    <location>
        <begin position="9"/>
        <end position="20"/>
    </location>
</feature>
<comment type="caution">
    <text evidence="3">The sequence shown here is derived from an EMBL/GenBank/DDBJ whole genome shotgun (WGS) entry which is preliminary data.</text>
</comment>
<feature type="compositionally biased region" description="Polar residues" evidence="1">
    <location>
        <begin position="758"/>
        <end position="772"/>
    </location>
</feature>
<feature type="region of interest" description="Disordered" evidence="1">
    <location>
        <begin position="1"/>
        <end position="43"/>
    </location>
</feature>